<organism evidence="2 3">
    <name type="scientific">Chitinophaga costaii</name>
    <dbReference type="NCBI Taxonomy" id="1335309"/>
    <lineage>
        <taxon>Bacteria</taxon>
        <taxon>Pseudomonadati</taxon>
        <taxon>Bacteroidota</taxon>
        <taxon>Chitinophagia</taxon>
        <taxon>Chitinophagales</taxon>
        <taxon>Chitinophagaceae</taxon>
        <taxon>Chitinophaga</taxon>
    </lineage>
</organism>
<dbReference type="Gene3D" id="3.20.20.70">
    <property type="entry name" value="Aldolase class I"/>
    <property type="match status" value="1"/>
</dbReference>
<evidence type="ECO:0000313" key="2">
    <source>
        <dbReference type="EMBL" id="SCC43692.1"/>
    </source>
</evidence>
<dbReference type="InterPro" id="IPR017853">
    <property type="entry name" value="GH"/>
</dbReference>
<gene>
    <name evidence="2" type="ORF">GA0116948_108162</name>
</gene>
<keyword evidence="1" id="KW-0732">Signal</keyword>
<name>A0A1C4EJN2_9BACT</name>
<dbReference type="Proteomes" id="UP000242818">
    <property type="component" value="Unassembled WGS sequence"/>
</dbReference>
<accession>A0A1C4EJN2</accession>
<evidence type="ECO:0000256" key="1">
    <source>
        <dbReference type="SAM" id="SignalP"/>
    </source>
</evidence>
<protein>
    <submittedName>
        <fullName evidence="2">Uncharacterized protein</fullName>
    </submittedName>
</protein>
<dbReference type="SUPFAM" id="SSF51445">
    <property type="entry name" value="(Trans)glycosidases"/>
    <property type="match status" value="1"/>
</dbReference>
<dbReference type="EMBL" id="FMAR01000008">
    <property type="protein sequence ID" value="SCC43692.1"/>
    <property type="molecule type" value="Genomic_DNA"/>
</dbReference>
<sequence>MIKVVVVCLAFLFSMQVALGQHYKASSFSVDISETGQVVALKDNTTDYAAASEPGYLLQAVVKGVTLSPTKAIFEKDNIVLYYAGQLTARIKVQARPSYLVFTVVDVSKNMDAIIWGPFNTVLADTIGNTVGVVRTAAYAIGLQCLHKSTSGGVLENEEGAVFDRGTTATARPFGASLQAFAINRSVDRKIKVWNRWPNVPVKAIPDGALQGSSIALFGCAPGHVLPVIKTITLTEQLPYARWKGDWIKTSPESGRPYMITTFSEQNIDTFLTYAKKMGMAGVYHEDPFDTWGHFVLKPSLFPHGRQGFKSCVDKAHAMGLRLGFHTLTNFITTNDSFVSPRPDHRLAQAGAATLVASITPDVTTITVDADTYFRMRSDLNSVLIGDEIVSYTDVTAQAPYQLTGCLRGAFGTAKAAHKANAPVARLIDHPYKVFFPDWALQREIADNIARFINETGADQMDFDGHEGTYASGMGDLSFNSFAEEVFRKVDHPVVFGSSRDNHYFWHLNNYLNWGEPWYGGFRESQSDVRMANQPFYENNYLPNMLGWFLITAQTNPDDIDWMLARAAGFNAGYALVLRKEALNNPQMEEIIHRINTWTAAQRSHLFTNAQQQWLRNPENDARLITSDSAVRLQEFSKFVFEYEARVLQPGQPTLQSWDFQNIRSQQTPQVLVHALGEEGHIVHPVVGIDNTLSIHLPITLEAGQTLVINNTLNAGIYDRKGRLLREVPIHNALPALSAGRHQLSFDGTTDANSPVKLKIEIKLLNNETLLHS</sequence>
<reference evidence="2 3" key="1">
    <citation type="submission" date="2016-08" db="EMBL/GenBank/DDBJ databases">
        <authorList>
            <person name="Seilhamer J.J."/>
        </authorList>
    </citation>
    <scope>NUCLEOTIDE SEQUENCE [LARGE SCALE GENOMIC DNA]</scope>
    <source>
        <strain evidence="2 3">A37T2</strain>
    </source>
</reference>
<dbReference type="InterPro" id="IPR013785">
    <property type="entry name" value="Aldolase_TIM"/>
</dbReference>
<dbReference type="AlphaFoldDB" id="A0A1C4EJN2"/>
<dbReference type="OrthoDB" id="2484068at2"/>
<feature type="signal peptide" evidence="1">
    <location>
        <begin position="1"/>
        <end position="20"/>
    </location>
</feature>
<keyword evidence="3" id="KW-1185">Reference proteome</keyword>
<dbReference type="RefSeq" id="WP_123891785.1">
    <property type="nucleotide sequence ID" value="NZ_FMAR01000008.1"/>
</dbReference>
<evidence type="ECO:0000313" key="3">
    <source>
        <dbReference type="Proteomes" id="UP000242818"/>
    </source>
</evidence>
<feature type="chain" id="PRO_5008691220" evidence="1">
    <location>
        <begin position="21"/>
        <end position="773"/>
    </location>
</feature>
<proteinExistence type="predicted"/>
<dbReference type="STRING" id="1335309.GA0116948_108162"/>